<reference evidence="9 10" key="1">
    <citation type="submission" date="2024-02" db="EMBL/GenBank/DDBJ databases">
        <title>Full genome sequence of Nocardioides kribbensis.</title>
        <authorList>
            <person name="Poletto B.L."/>
            <person name="Silva G."/>
            <person name="Galante D."/>
            <person name="Campos K.R."/>
            <person name="Santos M.B.N."/>
            <person name="Sacchi C.T."/>
        </authorList>
    </citation>
    <scope>NUCLEOTIDE SEQUENCE [LARGE SCALE GENOMIC DNA]</scope>
    <source>
        <strain evidence="9 10">O4R</strain>
    </source>
</reference>
<evidence type="ECO:0000256" key="1">
    <source>
        <dbReference type="ARBA" id="ARBA00004651"/>
    </source>
</evidence>
<proteinExistence type="inferred from homology"/>
<gene>
    <name evidence="9" type="ORF">V6R90_05750</name>
</gene>
<dbReference type="Proteomes" id="UP001482520">
    <property type="component" value="Unassembled WGS sequence"/>
</dbReference>
<evidence type="ECO:0000313" key="9">
    <source>
        <dbReference type="EMBL" id="MEQ7846775.1"/>
    </source>
</evidence>
<sequence>MSPSDLVTTACVVMLGLAAVLLVVRITRGPTVLDRTVALDVLVAVVICAIAVDAVERDTSTTLPVLLVLTLVGFVGSVAVARFAKGSDDVDAESGDEAEGGRL</sequence>
<keyword evidence="10" id="KW-1185">Reference proteome</keyword>
<evidence type="ECO:0000256" key="2">
    <source>
        <dbReference type="ARBA" id="ARBA00009212"/>
    </source>
</evidence>
<evidence type="ECO:0000256" key="4">
    <source>
        <dbReference type="ARBA" id="ARBA00022475"/>
    </source>
</evidence>
<keyword evidence="6 8" id="KW-1133">Transmembrane helix</keyword>
<feature type="transmembrane region" description="Helical" evidence="8">
    <location>
        <begin position="6"/>
        <end position="24"/>
    </location>
</feature>
<feature type="transmembrane region" description="Helical" evidence="8">
    <location>
        <begin position="61"/>
        <end position="81"/>
    </location>
</feature>
<dbReference type="Pfam" id="PF04066">
    <property type="entry name" value="MrpF_PhaF"/>
    <property type="match status" value="1"/>
</dbReference>
<evidence type="ECO:0000256" key="6">
    <source>
        <dbReference type="ARBA" id="ARBA00022989"/>
    </source>
</evidence>
<evidence type="ECO:0000256" key="5">
    <source>
        <dbReference type="ARBA" id="ARBA00022692"/>
    </source>
</evidence>
<evidence type="ECO:0000256" key="7">
    <source>
        <dbReference type="ARBA" id="ARBA00023136"/>
    </source>
</evidence>
<evidence type="ECO:0000256" key="3">
    <source>
        <dbReference type="ARBA" id="ARBA00022448"/>
    </source>
</evidence>
<name>A0ABV1NW86_9ACTN</name>
<dbReference type="InterPro" id="IPR007208">
    <property type="entry name" value="MrpF/PhaF-like"/>
</dbReference>
<protein>
    <submittedName>
        <fullName evidence="9">Monovalent cation/H+ antiporter complex subunit F</fullName>
    </submittedName>
</protein>
<comment type="similarity">
    <text evidence="2">Belongs to the CPA3 antiporters (TC 2.A.63) subunit F family.</text>
</comment>
<keyword evidence="7 8" id="KW-0472">Membrane</keyword>
<keyword evidence="5 8" id="KW-0812">Transmembrane</keyword>
<dbReference type="EMBL" id="JBEGDP010000004">
    <property type="protein sequence ID" value="MEQ7846775.1"/>
    <property type="molecule type" value="Genomic_DNA"/>
</dbReference>
<keyword evidence="4" id="KW-1003">Cell membrane</keyword>
<dbReference type="RefSeq" id="WP_228941562.1">
    <property type="nucleotide sequence ID" value="NZ_BAAAMM010000013.1"/>
</dbReference>
<evidence type="ECO:0000256" key="8">
    <source>
        <dbReference type="SAM" id="Phobius"/>
    </source>
</evidence>
<evidence type="ECO:0000313" key="10">
    <source>
        <dbReference type="Proteomes" id="UP001482520"/>
    </source>
</evidence>
<feature type="transmembrane region" description="Helical" evidence="8">
    <location>
        <begin position="36"/>
        <end position="55"/>
    </location>
</feature>
<accession>A0ABV1NW86</accession>
<organism evidence="9 10">
    <name type="scientific">Nocardioides kribbensis</name>
    <dbReference type="NCBI Taxonomy" id="305517"/>
    <lineage>
        <taxon>Bacteria</taxon>
        <taxon>Bacillati</taxon>
        <taxon>Actinomycetota</taxon>
        <taxon>Actinomycetes</taxon>
        <taxon>Propionibacteriales</taxon>
        <taxon>Nocardioidaceae</taxon>
        <taxon>Nocardioides</taxon>
    </lineage>
</organism>
<dbReference type="PANTHER" id="PTHR34702">
    <property type="entry name" value="NA(+)/H(+) ANTIPORTER SUBUNIT F1"/>
    <property type="match status" value="1"/>
</dbReference>
<comment type="subcellular location">
    <subcellularLocation>
        <location evidence="1">Cell membrane</location>
        <topology evidence="1">Multi-pass membrane protein</topology>
    </subcellularLocation>
</comment>
<keyword evidence="3" id="KW-0813">Transport</keyword>
<dbReference type="PANTHER" id="PTHR34702:SF1">
    <property type="entry name" value="NA(+)_H(+) ANTIPORTER SUBUNIT F"/>
    <property type="match status" value="1"/>
</dbReference>
<comment type="caution">
    <text evidence="9">The sequence shown here is derived from an EMBL/GenBank/DDBJ whole genome shotgun (WGS) entry which is preliminary data.</text>
</comment>